<accession>A0A2T2WXN6</accession>
<organism evidence="1 2">
    <name type="scientific">Sulfobacillus benefaciens</name>
    <dbReference type="NCBI Taxonomy" id="453960"/>
    <lineage>
        <taxon>Bacteria</taxon>
        <taxon>Bacillati</taxon>
        <taxon>Bacillota</taxon>
        <taxon>Clostridia</taxon>
        <taxon>Eubacteriales</taxon>
        <taxon>Clostridiales Family XVII. Incertae Sedis</taxon>
        <taxon>Sulfobacillus</taxon>
    </lineage>
</organism>
<dbReference type="EMBL" id="PXYT01000030">
    <property type="protein sequence ID" value="PSR27017.1"/>
    <property type="molecule type" value="Genomic_DNA"/>
</dbReference>
<dbReference type="Proteomes" id="UP000242699">
    <property type="component" value="Unassembled WGS sequence"/>
</dbReference>
<gene>
    <name evidence="1" type="ORF">C7B43_12675</name>
</gene>
<evidence type="ECO:0000313" key="2">
    <source>
        <dbReference type="Proteomes" id="UP000242699"/>
    </source>
</evidence>
<evidence type="ECO:0000313" key="1">
    <source>
        <dbReference type="EMBL" id="PSR27017.1"/>
    </source>
</evidence>
<proteinExistence type="predicted"/>
<name>A0A2T2WXN6_9FIRM</name>
<reference evidence="1 2" key="1">
    <citation type="journal article" date="2014" name="BMC Genomics">
        <title>Comparison of environmental and isolate Sulfobacillus genomes reveals diverse carbon, sulfur, nitrogen, and hydrogen metabolisms.</title>
        <authorList>
            <person name="Justice N.B."/>
            <person name="Norman A."/>
            <person name="Brown C.T."/>
            <person name="Singh A."/>
            <person name="Thomas B.C."/>
            <person name="Banfield J.F."/>
        </authorList>
    </citation>
    <scope>NUCLEOTIDE SEQUENCE [LARGE SCALE GENOMIC DNA]</scope>
    <source>
        <strain evidence="1">AMDSBA1</strain>
    </source>
</reference>
<dbReference type="AlphaFoldDB" id="A0A2T2WXN6"/>
<sequence length="167" mass="18664">MMARREILVIIGTLLLQDIPFRYGSFLVSEKRLMRDNCSRIWTVILTQGIPFLAWHRARLFLWVLSRLGRPELPPRGVRTMHCAIDVIGIPLGPWAGNPKAIMNPATNAACLPKHSEAQNRRFSGLGCNPRTPHFAPTTFHGRVIRQSENSNDSRGGGGIVFTLLIA</sequence>
<protein>
    <submittedName>
        <fullName evidence="1">Uncharacterized protein</fullName>
    </submittedName>
</protein>
<comment type="caution">
    <text evidence="1">The sequence shown here is derived from an EMBL/GenBank/DDBJ whole genome shotgun (WGS) entry which is preliminary data.</text>
</comment>